<feature type="domain" description="Methyltransferase FkbM" evidence="1">
    <location>
        <begin position="110"/>
        <end position="257"/>
    </location>
</feature>
<evidence type="ECO:0000259" key="1">
    <source>
        <dbReference type="Pfam" id="PF05050"/>
    </source>
</evidence>
<dbReference type="GO" id="GO:0032259">
    <property type="term" value="P:methylation"/>
    <property type="evidence" value="ECO:0007669"/>
    <property type="project" value="UniProtKB-KW"/>
</dbReference>
<dbReference type="Pfam" id="PF05050">
    <property type="entry name" value="Methyltransf_21"/>
    <property type="match status" value="1"/>
</dbReference>
<reference evidence="2" key="1">
    <citation type="submission" date="2022-08" db="EMBL/GenBank/DDBJ databases">
        <title>Nisaea acidiphila sp. nov., isolated from a marine algal debris and emended description of the genus Nisaea Urios et al. 2008.</title>
        <authorList>
            <person name="Kwon K."/>
        </authorList>
    </citation>
    <scope>NUCLEOTIDE SEQUENCE</scope>
    <source>
        <strain evidence="2">MEBiC11861</strain>
    </source>
</reference>
<accession>A0A9J7AN70</accession>
<evidence type="ECO:0000313" key="3">
    <source>
        <dbReference type="Proteomes" id="UP001060336"/>
    </source>
</evidence>
<organism evidence="2 3">
    <name type="scientific">Nisaea acidiphila</name>
    <dbReference type="NCBI Taxonomy" id="1862145"/>
    <lineage>
        <taxon>Bacteria</taxon>
        <taxon>Pseudomonadati</taxon>
        <taxon>Pseudomonadota</taxon>
        <taxon>Alphaproteobacteria</taxon>
        <taxon>Rhodospirillales</taxon>
        <taxon>Thalassobaculaceae</taxon>
        <taxon>Nisaea</taxon>
    </lineage>
</organism>
<dbReference type="RefSeq" id="WP_257766533.1">
    <property type="nucleotide sequence ID" value="NZ_CP102480.1"/>
</dbReference>
<dbReference type="Proteomes" id="UP001060336">
    <property type="component" value="Chromosome"/>
</dbReference>
<protein>
    <submittedName>
        <fullName evidence="2">FkbM family methyltransferase</fullName>
    </submittedName>
</protein>
<dbReference type="InterPro" id="IPR052514">
    <property type="entry name" value="SAM-dependent_MTase"/>
</dbReference>
<name>A0A9J7AN70_9PROT</name>
<dbReference type="KEGG" id="naci:NUH88_11405"/>
<dbReference type="NCBIfam" id="TIGR01444">
    <property type="entry name" value="fkbM_fam"/>
    <property type="match status" value="1"/>
</dbReference>
<dbReference type="PANTHER" id="PTHR34203:SF15">
    <property type="entry name" value="SLL1173 PROTEIN"/>
    <property type="match status" value="1"/>
</dbReference>
<proteinExistence type="predicted"/>
<dbReference type="InterPro" id="IPR029063">
    <property type="entry name" value="SAM-dependent_MTases_sf"/>
</dbReference>
<keyword evidence="2" id="KW-0808">Transferase</keyword>
<dbReference type="EMBL" id="CP102480">
    <property type="protein sequence ID" value="UUX48025.1"/>
    <property type="molecule type" value="Genomic_DNA"/>
</dbReference>
<dbReference type="InterPro" id="IPR006342">
    <property type="entry name" value="FkbM_mtfrase"/>
</dbReference>
<dbReference type="AlphaFoldDB" id="A0A9J7AN70"/>
<dbReference type="SUPFAM" id="SSF53335">
    <property type="entry name" value="S-adenosyl-L-methionine-dependent methyltransferases"/>
    <property type="match status" value="1"/>
</dbReference>
<gene>
    <name evidence="2" type="ORF">NUH88_11405</name>
</gene>
<keyword evidence="3" id="KW-1185">Reference proteome</keyword>
<dbReference type="Gene3D" id="3.40.50.150">
    <property type="entry name" value="Vaccinia Virus protein VP39"/>
    <property type="match status" value="1"/>
</dbReference>
<sequence length="273" mass="30426">MTAQSAQIRREFEHCVSLVRSGNYAEAQPLLERTDFLERFPLAKRIREFVRFRLAGTSLATVTHLGETATFRVSDRNLGMDIFHAAGEFFEIEELEYCRQRVSPGGVIVDVGANVGNHSVFFGRFLKPSRLIPVEPNSEALPFLMENLTLNDIDTDERGFGIALGRASGQGGITSDKGDLVESRMASGTGIPVVALDTLVEGPVHFLKIDVEGMEFEVLRGAQQIIARSRPHILIEVADAKADALKQACADLNYRIDREFEGYRYRNYFLSPV</sequence>
<evidence type="ECO:0000313" key="2">
    <source>
        <dbReference type="EMBL" id="UUX48025.1"/>
    </source>
</evidence>
<keyword evidence="2" id="KW-0489">Methyltransferase</keyword>
<dbReference type="PANTHER" id="PTHR34203">
    <property type="entry name" value="METHYLTRANSFERASE, FKBM FAMILY PROTEIN"/>
    <property type="match status" value="1"/>
</dbReference>
<dbReference type="GO" id="GO:0008168">
    <property type="term" value="F:methyltransferase activity"/>
    <property type="evidence" value="ECO:0007669"/>
    <property type="project" value="UniProtKB-KW"/>
</dbReference>